<feature type="compositionally biased region" description="Acidic residues" evidence="1">
    <location>
        <begin position="69"/>
        <end position="89"/>
    </location>
</feature>
<dbReference type="InterPro" id="IPR008972">
    <property type="entry name" value="Cupredoxin"/>
</dbReference>
<evidence type="ECO:0000256" key="1">
    <source>
        <dbReference type="SAM" id="MobiDB-lite"/>
    </source>
</evidence>
<dbReference type="KEGG" id="nou:Natoc_2953"/>
<protein>
    <recommendedName>
        <fullName evidence="4">Copper binding protein, plastocyanin/azurin family</fullName>
    </recommendedName>
</protein>
<dbReference type="EMBL" id="CP003929">
    <property type="protein sequence ID" value="AGB38708.1"/>
    <property type="molecule type" value="Genomic_DNA"/>
</dbReference>
<feature type="region of interest" description="Disordered" evidence="1">
    <location>
        <begin position="29"/>
        <end position="98"/>
    </location>
</feature>
<dbReference type="RefSeq" id="WP_015322147.1">
    <property type="nucleotide sequence ID" value="NC_019974.1"/>
</dbReference>
<gene>
    <name evidence="2" type="ORF">Natoc_2953</name>
</gene>
<dbReference type="AlphaFoldDB" id="L0K3M6"/>
<accession>L0K3M6</accession>
<dbReference type="PROSITE" id="PS51318">
    <property type="entry name" value="TAT"/>
    <property type="match status" value="1"/>
</dbReference>
<keyword evidence="3" id="KW-1185">Reference proteome</keyword>
<organism evidence="2 3">
    <name type="scientific">Natronococcus occultus SP4</name>
    <dbReference type="NCBI Taxonomy" id="694430"/>
    <lineage>
        <taxon>Archaea</taxon>
        <taxon>Methanobacteriati</taxon>
        <taxon>Methanobacteriota</taxon>
        <taxon>Stenosarchaea group</taxon>
        <taxon>Halobacteria</taxon>
        <taxon>Halobacteriales</taxon>
        <taxon>Natrialbaceae</taxon>
        <taxon>Natronococcus</taxon>
    </lineage>
</organism>
<dbReference type="HOGENOM" id="CLU_089860_1_0_2"/>
<evidence type="ECO:0008006" key="4">
    <source>
        <dbReference type="Google" id="ProtNLM"/>
    </source>
</evidence>
<evidence type="ECO:0000313" key="2">
    <source>
        <dbReference type="EMBL" id="AGB38708.1"/>
    </source>
</evidence>
<reference evidence="2 3" key="1">
    <citation type="submission" date="2012-11" db="EMBL/GenBank/DDBJ databases">
        <title>FINISHED of Natronococcus occultus SP4, DSM 3396.</title>
        <authorList>
            <consortium name="DOE Joint Genome Institute"/>
            <person name="Eisen J."/>
            <person name="Huntemann M."/>
            <person name="Wei C.-L."/>
            <person name="Han J."/>
            <person name="Detter J.C."/>
            <person name="Han C."/>
            <person name="Tapia R."/>
            <person name="Chen A."/>
            <person name="Kyrpides N."/>
            <person name="Mavromatis K."/>
            <person name="Markowitz V."/>
            <person name="Szeto E."/>
            <person name="Ivanova N."/>
            <person name="Mikhailova N."/>
            <person name="Ovchinnikova G."/>
            <person name="Pagani I."/>
            <person name="Pati A."/>
            <person name="Goodwin L."/>
            <person name="Nordberg H.P."/>
            <person name="Cantor M.N."/>
            <person name="Hua S.X."/>
            <person name="Woyke T."/>
            <person name="Eisen J."/>
            <person name="Klenk H.-P."/>
            <person name="Klenk H.-P."/>
        </authorList>
    </citation>
    <scope>NUCLEOTIDE SEQUENCE [LARGE SCALE GENOMIC DNA]</scope>
    <source>
        <strain evidence="2 3">SP4</strain>
    </source>
</reference>
<dbReference type="Proteomes" id="UP000010878">
    <property type="component" value="Chromosome"/>
</dbReference>
<dbReference type="PROSITE" id="PS51257">
    <property type="entry name" value="PROKAR_LIPOPROTEIN"/>
    <property type="match status" value="1"/>
</dbReference>
<name>L0K3M6_9EURY</name>
<evidence type="ECO:0000313" key="3">
    <source>
        <dbReference type="Proteomes" id="UP000010878"/>
    </source>
</evidence>
<dbReference type="InterPro" id="IPR006311">
    <property type="entry name" value="TAT_signal"/>
</dbReference>
<dbReference type="OrthoDB" id="265568at2157"/>
<dbReference type="STRING" id="694430.Natoc_2953"/>
<dbReference type="Gene3D" id="2.60.40.420">
    <property type="entry name" value="Cupredoxins - blue copper proteins"/>
    <property type="match status" value="1"/>
</dbReference>
<dbReference type="eggNOG" id="arCOG03914">
    <property type="taxonomic scope" value="Archaea"/>
</dbReference>
<sequence length="205" mass="21899">MQHQGRCSRRRALGLAGGATTTVLAAGCLGGAETDDGDHPADEDSDETDGGENATGAEDDGTDGSMAGPDDDPGSDGDDGTEDTDATEDVDTRPEAWADVEEIVVSATTAGWEGVEPEPIAGEENPPIVLTAGREYVLSWKNEDGRPHNIELWNEDGKVVDDYGTELMEERDATQSLEFEASEEMAEYVCEIHAGWQKRGRIEIV</sequence>
<dbReference type="GeneID" id="14403340"/>
<proteinExistence type="predicted"/>